<accession>A0A517VQR7</accession>
<dbReference type="AlphaFoldDB" id="A0A517VQR7"/>
<dbReference type="KEGG" id="gaw:V144x_08080"/>
<gene>
    <name evidence="2" type="ORF">V144x_08080</name>
</gene>
<proteinExistence type="predicted"/>
<reference evidence="2 3" key="1">
    <citation type="submission" date="2019-03" db="EMBL/GenBank/DDBJ databases">
        <title>Deep-cultivation of Planctomycetes and their phenomic and genomic characterization uncovers novel biology.</title>
        <authorList>
            <person name="Wiegand S."/>
            <person name="Jogler M."/>
            <person name="Boedeker C."/>
            <person name="Pinto D."/>
            <person name="Vollmers J."/>
            <person name="Rivas-Marin E."/>
            <person name="Kohn T."/>
            <person name="Peeters S.H."/>
            <person name="Heuer A."/>
            <person name="Rast P."/>
            <person name="Oberbeckmann S."/>
            <person name="Bunk B."/>
            <person name="Jeske O."/>
            <person name="Meyerdierks A."/>
            <person name="Storesund J.E."/>
            <person name="Kallscheuer N."/>
            <person name="Luecker S."/>
            <person name="Lage O.M."/>
            <person name="Pohl T."/>
            <person name="Merkel B.J."/>
            <person name="Hornburger P."/>
            <person name="Mueller R.-W."/>
            <person name="Bruemmer F."/>
            <person name="Labrenz M."/>
            <person name="Spormann A.M."/>
            <person name="Op den Camp H."/>
            <person name="Overmann J."/>
            <person name="Amann R."/>
            <person name="Jetten M.S.M."/>
            <person name="Mascher T."/>
            <person name="Medema M.H."/>
            <person name="Devos D.P."/>
            <person name="Kaster A.-K."/>
            <person name="Ovreas L."/>
            <person name="Rohde M."/>
            <person name="Galperin M.Y."/>
            <person name="Jogler C."/>
        </authorList>
    </citation>
    <scope>NUCLEOTIDE SEQUENCE [LARGE SCALE GENOMIC DNA]</scope>
    <source>
        <strain evidence="2 3">V144</strain>
    </source>
</reference>
<keyword evidence="1" id="KW-0472">Membrane</keyword>
<dbReference type="Proteomes" id="UP000318704">
    <property type="component" value="Chromosome"/>
</dbReference>
<evidence type="ECO:0000313" key="3">
    <source>
        <dbReference type="Proteomes" id="UP000318704"/>
    </source>
</evidence>
<organism evidence="2 3">
    <name type="scientific">Gimesia aquarii</name>
    <dbReference type="NCBI Taxonomy" id="2527964"/>
    <lineage>
        <taxon>Bacteria</taxon>
        <taxon>Pseudomonadati</taxon>
        <taxon>Planctomycetota</taxon>
        <taxon>Planctomycetia</taxon>
        <taxon>Planctomycetales</taxon>
        <taxon>Planctomycetaceae</taxon>
        <taxon>Gimesia</taxon>
    </lineage>
</organism>
<evidence type="ECO:0000313" key="2">
    <source>
        <dbReference type="EMBL" id="QDT95366.1"/>
    </source>
</evidence>
<evidence type="ECO:0000256" key="1">
    <source>
        <dbReference type="SAM" id="Phobius"/>
    </source>
</evidence>
<sequence length="93" mass="10484">MSVLEAHWVRSVFAVLIWGGFGVFPCVGFAESQTDKTLATQKEDAQQFFSKQVKPFIKKYCIDCHQNRRSTEAGLSFDPALRTYSNNVSGTFI</sequence>
<name>A0A517VQR7_9PLAN</name>
<keyword evidence="1" id="KW-0812">Transmembrane</keyword>
<evidence type="ECO:0008006" key="4">
    <source>
        <dbReference type="Google" id="ProtNLM"/>
    </source>
</evidence>
<protein>
    <recommendedName>
        <fullName evidence="4">Cytochrome C Planctomycete-type domain-containing protein</fullName>
    </recommendedName>
</protein>
<dbReference type="RefSeq" id="WP_144981689.1">
    <property type="nucleotide sequence ID" value="NZ_CP037920.1"/>
</dbReference>
<feature type="transmembrane region" description="Helical" evidence="1">
    <location>
        <begin position="12"/>
        <end position="30"/>
    </location>
</feature>
<dbReference type="EMBL" id="CP037920">
    <property type="protein sequence ID" value="QDT95366.1"/>
    <property type="molecule type" value="Genomic_DNA"/>
</dbReference>
<keyword evidence="1" id="KW-1133">Transmembrane helix</keyword>